<protein>
    <recommendedName>
        <fullName evidence="9">DUF676 domain-containing protein</fullName>
    </recommendedName>
</protein>
<evidence type="ECO:0000256" key="2">
    <source>
        <dbReference type="ARBA" id="ARBA00004240"/>
    </source>
</evidence>
<gene>
    <name evidence="10" type="ORF">QIS74_04294</name>
</gene>
<evidence type="ECO:0000256" key="7">
    <source>
        <dbReference type="ARBA" id="ARBA00023136"/>
    </source>
</evidence>
<evidence type="ECO:0000313" key="11">
    <source>
        <dbReference type="Proteomes" id="UP001327957"/>
    </source>
</evidence>
<dbReference type="Gene3D" id="3.40.50.1820">
    <property type="entry name" value="alpha/beta hydrolase"/>
    <property type="match status" value="1"/>
</dbReference>
<feature type="region of interest" description="Disordered" evidence="8">
    <location>
        <begin position="1"/>
        <end position="27"/>
    </location>
</feature>
<dbReference type="Pfam" id="PF05057">
    <property type="entry name" value="DUF676"/>
    <property type="match status" value="1"/>
</dbReference>
<evidence type="ECO:0000256" key="3">
    <source>
        <dbReference type="ARBA" id="ARBA00004370"/>
    </source>
</evidence>
<keyword evidence="6" id="KW-0496">Mitochondrion</keyword>
<evidence type="ECO:0000256" key="1">
    <source>
        <dbReference type="ARBA" id="ARBA00004173"/>
    </source>
</evidence>
<keyword evidence="5" id="KW-0256">Endoplasmic reticulum</keyword>
<dbReference type="InterPro" id="IPR007751">
    <property type="entry name" value="DUF676_lipase-like"/>
</dbReference>
<dbReference type="AlphaFoldDB" id="A0AAV9TI69"/>
<feature type="region of interest" description="Disordered" evidence="8">
    <location>
        <begin position="308"/>
        <end position="336"/>
    </location>
</feature>
<evidence type="ECO:0000313" key="10">
    <source>
        <dbReference type="EMBL" id="KAK6222039.1"/>
    </source>
</evidence>
<evidence type="ECO:0000256" key="5">
    <source>
        <dbReference type="ARBA" id="ARBA00022824"/>
    </source>
</evidence>
<dbReference type="EMBL" id="JASAOK010000019">
    <property type="protein sequence ID" value="KAK6222039.1"/>
    <property type="molecule type" value="Genomic_DNA"/>
</dbReference>
<evidence type="ECO:0000259" key="9">
    <source>
        <dbReference type="Pfam" id="PF05057"/>
    </source>
</evidence>
<keyword evidence="11" id="KW-1185">Reference proteome</keyword>
<feature type="domain" description="DUF676" evidence="9">
    <location>
        <begin position="49"/>
        <end position="182"/>
    </location>
</feature>
<dbReference type="GO" id="GO:0005739">
    <property type="term" value="C:mitochondrion"/>
    <property type="evidence" value="ECO:0007669"/>
    <property type="project" value="UniProtKB-SubCell"/>
</dbReference>
<organism evidence="10 11">
    <name type="scientific">Colletotrichum tabaci</name>
    <dbReference type="NCBI Taxonomy" id="1209068"/>
    <lineage>
        <taxon>Eukaryota</taxon>
        <taxon>Fungi</taxon>
        <taxon>Dikarya</taxon>
        <taxon>Ascomycota</taxon>
        <taxon>Pezizomycotina</taxon>
        <taxon>Sordariomycetes</taxon>
        <taxon>Hypocreomycetidae</taxon>
        <taxon>Glomerellales</taxon>
        <taxon>Glomerellaceae</taxon>
        <taxon>Colletotrichum</taxon>
        <taxon>Colletotrichum destructivum species complex</taxon>
    </lineage>
</organism>
<dbReference type="PANTHER" id="PTHR48182:SF2">
    <property type="entry name" value="PROTEIN SERAC1"/>
    <property type="match status" value="1"/>
</dbReference>
<feature type="compositionally biased region" description="Basic and acidic residues" evidence="8">
    <location>
        <begin position="1"/>
        <end position="11"/>
    </location>
</feature>
<proteinExistence type="inferred from homology"/>
<reference evidence="10 11" key="1">
    <citation type="submission" date="2023-04" db="EMBL/GenBank/DDBJ databases">
        <title>Colletotrichum tabacum stain YC1 causing leaf anthracnose on Nicotiana tabacum(L.) cv.</title>
        <authorList>
            <person name="Ji Z."/>
            <person name="Wang M."/>
            <person name="Zhang J."/>
            <person name="Wang N."/>
            <person name="Zhou Z."/>
        </authorList>
    </citation>
    <scope>NUCLEOTIDE SEQUENCE [LARGE SCALE GENOMIC DNA]</scope>
    <source>
        <strain evidence="10 11">YC1</strain>
    </source>
</reference>
<dbReference type="PANTHER" id="PTHR48182">
    <property type="entry name" value="PROTEIN SERAC1"/>
    <property type="match status" value="1"/>
</dbReference>
<evidence type="ECO:0000256" key="8">
    <source>
        <dbReference type="SAM" id="MobiDB-lite"/>
    </source>
</evidence>
<comment type="similarity">
    <text evidence="4">Belongs to the putative lipase ROG1 family.</text>
</comment>
<comment type="caution">
    <text evidence="10">The sequence shown here is derived from an EMBL/GenBank/DDBJ whole genome shotgun (WGS) entry which is preliminary data.</text>
</comment>
<dbReference type="GO" id="GO:0016020">
    <property type="term" value="C:membrane"/>
    <property type="evidence" value="ECO:0007669"/>
    <property type="project" value="UniProtKB-SubCell"/>
</dbReference>
<dbReference type="GO" id="GO:0005783">
    <property type="term" value="C:endoplasmic reticulum"/>
    <property type="evidence" value="ECO:0007669"/>
    <property type="project" value="UniProtKB-SubCell"/>
</dbReference>
<dbReference type="SUPFAM" id="SSF53474">
    <property type="entry name" value="alpha/beta-Hydrolases"/>
    <property type="match status" value="1"/>
</dbReference>
<name>A0AAV9TI69_9PEZI</name>
<accession>A0AAV9TI69</accession>
<dbReference type="InterPro" id="IPR052374">
    <property type="entry name" value="SERAC1"/>
</dbReference>
<comment type="subcellular location">
    <subcellularLocation>
        <location evidence="2">Endoplasmic reticulum</location>
    </subcellularLocation>
    <subcellularLocation>
        <location evidence="3">Membrane</location>
    </subcellularLocation>
    <subcellularLocation>
        <location evidence="1">Mitochondrion</location>
    </subcellularLocation>
</comment>
<dbReference type="Proteomes" id="UP001327957">
    <property type="component" value="Unassembled WGS sequence"/>
</dbReference>
<evidence type="ECO:0000256" key="4">
    <source>
        <dbReference type="ARBA" id="ARBA00007920"/>
    </source>
</evidence>
<keyword evidence="7" id="KW-0472">Membrane</keyword>
<evidence type="ECO:0000256" key="6">
    <source>
        <dbReference type="ARBA" id="ARBA00023128"/>
    </source>
</evidence>
<sequence>MLTRFSAKDRSGDDEDGGSGGSAGEARYSTKGTYGLKKCHDAEDAVADIVFVHGLTGNRENTWTDKSTGVFWPAHLLKDEVPRTRIVTFGYDADVVHFWAAASQNRVRNHAVNLINAVSQLRERTDTEDRPVIFVVHSLGGLIFEDAMLASRNSAEAHIRSVYDSTAGVCFMGTPHCGSTLAGWATVFGQIATVVKKTNTSILKVLEPESEVLALIQGDFHTMLRNRADQGRPPLKMTCFYEELPVKGAGEIVPKHSAILPAYNSIGIHKNHMDMTKFSSAEDPGYLSVSTEILRWVRAIQKAQRSAAAAPTASSQTMPSPGLGVPASSQGATGAYLPPGNNPLPLGYVSNAQWYPSGASYSQGDTVISGSINNHGNGKFVTGNTFQGPTSF</sequence>
<dbReference type="InterPro" id="IPR029058">
    <property type="entry name" value="AB_hydrolase_fold"/>
</dbReference>